<comment type="similarity">
    <text evidence="6">Belongs to the YccS/YhfK family.</text>
</comment>
<feature type="compositionally biased region" description="Low complexity" evidence="7">
    <location>
        <begin position="335"/>
        <end position="359"/>
    </location>
</feature>
<organism evidence="11 12">
    <name type="scientific">Streptomyces paludis</name>
    <dbReference type="NCBI Taxonomy" id="2282738"/>
    <lineage>
        <taxon>Bacteria</taxon>
        <taxon>Bacillati</taxon>
        <taxon>Actinomycetota</taxon>
        <taxon>Actinomycetes</taxon>
        <taxon>Kitasatosporales</taxon>
        <taxon>Streptomycetaceae</taxon>
        <taxon>Streptomyces</taxon>
    </lineage>
</organism>
<evidence type="ECO:0000256" key="3">
    <source>
        <dbReference type="ARBA" id="ARBA00022692"/>
    </source>
</evidence>
<dbReference type="Pfam" id="PF13515">
    <property type="entry name" value="FUSC_2"/>
    <property type="match status" value="1"/>
</dbReference>
<protein>
    <submittedName>
        <fullName evidence="11">FUSC family protein</fullName>
    </submittedName>
</protein>
<dbReference type="RefSeq" id="WP_114660130.1">
    <property type="nucleotide sequence ID" value="NZ_CP031194.1"/>
</dbReference>
<keyword evidence="12" id="KW-1185">Reference proteome</keyword>
<feature type="transmembrane region" description="Helical" evidence="8">
    <location>
        <begin position="68"/>
        <end position="85"/>
    </location>
</feature>
<dbReference type="Proteomes" id="UP000253868">
    <property type="component" value="Chromosome"/>
</dbReference>
<evidence type="ECO:0000256" key="7">
    <source>
        <dbReference type="SAM" id="MobiDB-lite"/>
    </source>
</evidence>
<dbReference type="InterPro" id="IPR032692">
    <property type="entry name" value="YccS_N"/>
</dbReference>
<evidence type="ECO:0000256" key="5">
    <source>
        <dbReference type="ARBA" id="ARBA00023136"/>
    </source>
</evidence>
<keyword evidence="3 8" id="KW-0812">Transmembrane</keyword>
<dbReference type="OrthoDB" id="3816110at2"/>
<feature type="region of interest" description="Disordered" evidence="7">
    <location>
        <begin position="652"/>
        <end position="678"/>
    </location>
</feature>
<dbReference type="Pfam" id="PF12805">
    <property type="entry name" value="FUSC-like"/>
    <property type="match status" value="1"/>
</dbReference>
<feature type="transmembrane region" description="Helical" evidence="8">
    <location>
        <begin position="395"/>
        <end position="416"/>
    </location>
</feature>
<feature type="compositionally biased region" description="Basic and acidic residues" evidence="7">
    <location>
        <begin position="7"/>
        <end position="22"/>
    </location>
</feature>
<evidence type="ECO:0000256" key="1">
    <source>
        <dbReference type="ARBA" id="ARBA00004651"/>
    </source>
</evidence>
<evidence type="ECO:0000256" key="2">
    <source>
        <dbReference type="ARBA" id="ARBA00022475"/>
    </source>
</evidence>
<feature type="transmembrane region" description="Helical" evidence="8">
    <location>
        <begin position="45"/>
        <end position="62"/>
    </location>
</feature>
<feature type="transmembrane region" description="Helical" evidence="8">
    <location>
        <begin position="512"/>
        <end position="530"/>
    </location>
</feature>
<dbReference type="InterPro" id="IPR049453">
    <property type="entry name" value="Memb_transporter_dom"/>
</dbReference>
<feature type="compositionally biased region" description="Basic and acidic residues" evidence="7">
    <location>
        <begin position="656"/>
        <end position="677"/>
    </location>
</feature>
<feature type="transmembrane region" description="Helical" evidence="8">
    <location>
        <begin position="164"/>
        <end position="186"/>
    </location>
</feature>
<dbReference type="KEGG" id="spad:DVK44_14990"/>
<feature type="region of interest" description="Disordered" evidence="7">
    <location>
        <begin position="333"/>
        <end position="368"/>
    </location>
</feature>
<comment type="subcellular location">
    <subcellularLocation>
        <location evidence="1">Cell membrane</location>
        <topology evidence="1">Multi-pass membrane protein</topology>
    </subcellularLocation>
</comment>
<keyword evidence="5 8" id="KW-0472">Membrane</keyword>
<dbReference type="GO" id="GO:0005886">
    <property type="term" value="C:plasma membrane"/>
    <property type="evidence" value="ECO:0007669"/>
    <property type="project" value="UniProtKB-SubCell"/>
</dbReference>
<gene>
    <name evidence="11" type="ORF">DVK44_14990</name>
</gene>
<evidence type="ECO:0000256" key="4">
    <source>
        <dbReference type="ARBA" id="ARBA00022989"/>
    </source>
</evidence>
<feature type="domain" description="Integral membrane bound transporter" evidence="10">
    <location>
        <begin position="403"/>
        <end position="524"/>
    </location>
</feature>
<feature type="transmembrane region" description="Helical" evidence="8">
    <location>
        <begin position="436"/>
        <end position="454"/>
    </location>
</feature>
<keyword evidence="2" id="KW-1003">Cell membrane</keyword>
<accession>A0A345HQ19</accession>
<feature type="transmembrane region" description="Helical" evidence="8">
    <location>
        <begin position="461"/>
        <end position="477"/>
    </location>
</feature>
<keyword evidence="4 8" id="KW-1133">Transmembrane helix</keyword>
<dbReference type="PANTHER" id="PTHR30509:SF9">
    <property type="entry name" value="MULTIDRUG RESISTANCE PROTEIN MDTO"/>
    <property type="match status" value="1"/>
</dbReference>
<evidence type="ECO:0000259" key="10">
    <source>
        <dbReference type="Pfam" id="PF13515"/>
    </source>
</evidence>
<evidence type="ECO:0000313" key="11">
    <source>
        <dbReference type="EMBL" id="AXG78793.1"/>
    </source>
</evidence>
<reference evidence="12" key="1">
    <citation type="submission" date="2018-07" db="EMBL/GenBank/DDBJ databases">
        <authorList>
            <person name="Zhao J."/>
        </authorList>
    </citation>
    <scope>NUCLEOTIDE SEQUENCE [LARGE SCALE GENOMIC DNA]</scope>
    <source>
        <strain evidence="12">GSSD-12</strain>
    </source>
</reference>
<dbReference type="AlphaFoldDB" id="A0A345HQ19"/>
<proteinExistence type="inferred from homology"/>
<evidence type="ECO:0000313" key="12">
    <source>
        <dbReference type="Proteomes" id="UP000253868"/>
    </source>
</evidence>
<sequence>MSDNGEGDDKTNGGTEKPDRSPRLAPPAWLLANLRPRPAPVPRAAVVRASVALAAPLAVGLATDRTDYGALVSMGALFAILGDTADAYRMRIFNIALPQLFGAVGVTIGTLVHGQGGWLAVVVLTLVALVSGMISSIGAVASVSGLLLLINAVVGAGLRLPDPWWLAPLLLSLGGLFVLALSLLAWPLRGREPERAAVARTYRALADLLEAAGRTPADSGTYDTKRQAVTDALNHAYDLVLARRAREHGRSAGLVRLLAQLNVVIPLVEATPAVHLTAGGRPLPAAVPAAVRELADAVATGRPGGPPPELPVPGTPAERAVDTALRHATAVVREAATGGTPTPTPTGSSTASATSTATSDTDDRLGRPDALRVRARRAARAVLFSAASWRYGLRLALCIGLAQALVSLVAVPRSYWVALTVTFILKPDYGSVFSRAVLRALGTVAGLVVAAAVLSATPRGWWDVVVMLVLAGIVPAVSAKGYAFQTAAITPVILLISDTLNHEGFDLVLPRFVDSMIGCAIALVAGYLLWPESWHTRVGTRLADAVDDTAEYVRSAFAPGADQPERVRQRRRIYRELSVVRTEFQRALTEPPPTGTRAMTWWPLVVAVERIVDATTAARVRIDHGARPPAPAEVAGVERQLRELAAAVRSSRTAVRARDRAQERARVRPDPHPHPYEAEANADTDAITEAANAHTHAETDERSPLAPLRHEVGAARAIVSTTWL</sequence>
<name>A0A345HQ19_9ACTN</name>
<feature type="region of interest" description="Disordered" evidence="7">
    <location>
        <begin position="1"/>
        <end position="24"/>
    </location>
</feature>
<dbReference type="EMBL" id="CP031194">
    <property type="protein sequence ID" value="AXG78793.1"/>
    <property type="molecule type" value="Genomic_DNA"/>
</dbReference>
<evidence type="ECO:0000256" key="8">
    <source>
        <dbReference type="SAM" id="Phobius"/>
    </source>
</evidence>
<feature type="domain" description="Integral membrane protein YccS N-terminal" evidence="9">
    <location>
        <begin position="117"/>
        <end position="251"/>
    </location>
</feature>
<evidence type="ECO:0000259" key="9">
    <source>
        <dbReference type="Pfam" id="PF12805"/>
    </source>
</evidence>
<feature type="transmembrane region" description="Helical" evidence="8">
    <location>
        <begin position="92"/>
        <end position="111"/>
    </location>
</feature>
<dbReference type="PANTHER" id="PTHR30509">
    <property type="entry name" value="P-HYDROXYBENZOIC ACID EFFLUX PUMP SUBUNIT-RELATED"/>
    <property type="match status" value="1"/>
</dbReference>
<evidence type="ECO:0000256" key="6">
    <source>
        <dbReference type="ARBA" id="ARBA00043993"/>
    </source>
</evidence>